<keyword evidence="2" id="KW-1185">Reference proteome</keyword>
<dbReference type="InterPro" id="IPR012347">
    <property type="entry name" value="Ferritin-like"/>
</dbReference>
<dbReference type="Gene3D" id="1.20.1260.10">
    <property type="match status" value="1"/>
</dbReference>
<dbReference type="InterPro" id="IPR010287">
    <property type="entry name" value="DUF892_YciF-like"/>
</dbReference>
<dbReference type="OrthoDB" id="1261244at2"/>
<dbReference type="RefSeq" id="WP_125023876.1">
    <property type="nucleotide sequence ID" value="NZ_CP034159.1"/>
</dbReference>
<evidence type="ECO:0000313" key="1">
    <source>
        <dbReference type="EMBL" id="AZI32933.1"/>
    </source>
</evidence>
<reference evidence="2" key="1">
    <citation type="submission" date="2018-11" db="EMBL/GenBank/DDBJ databases">
        <title>Proposal to divide the Flavobacteriaceae and reorganize its genera based on Amino Acid Identity values calculated from whole genome sequences.</title>
        <authorList>
            <person name="Nicholson A.C."/>
            <person name="Gulvik C.A."/>
            <person name="Whitney A.M."/>
            <person name="Humrighouse B.W."/>
            <person name="Bell M."/>
            <person name="Holmes B."/>
            <person name="Steigerwalt A.G."/>
            <person name="Villarma A."/>
            <person name="Sheth M."/>
            <person name="Batra D."/>
            <person name="Pryor J."/>
            <person name="Bernardet J.-F."/>
            <person name="Hugo C."/>
            <person name="Kampfer P."/>
            <person name="Newman J.D."/>
            <person name="McQuiston J.R."/>
        </authorList>
    </citation>
    <scope>NUCLEOTIDE SEQUENCE [LARGE SCALE GENOMIC DNA]</scope>
    <source>
        <strain evidence="2">G0081</strain>
    </source>
</reference>
<dbReference type="InterPro" id="IPR047114">
    <property type="entry name" value="YciF"/>
</dbReference>
<name>A0A3G8XKB0_9FLAO</name>
<organism evidence="1 2">
    <name type="scientific">Kaistella carnis</name>
    <dbReference type="NCBI Taxonomy" id="1241979"/>
    <lineage>
        <taxon>Bacteria</taxon>
        <taxon>Pseudomonadati</taxon>
        <taxon>Bacteroidota</taxon>
        <taxon>Flavobacteriia</taxon>
        <taxon>Flavobacteriales</taxon>
        <taxon>Weeksellaceae</taxon>
        <taxon>Chryseobacterium group</taxon>
        <taxon>Kaistella</taxon>
    </lineage>
</organism>
<proteinExistence type="predicted"/>
<gene>
    <name evidence="1" type="ORF">EIB73_06990</name>
</gene>
<sequence length="190" mass="21675">MDMILMKNLHKTVHPAPKGTKSNSRAVLDVFFLNSLKEMYYAENQIAKEFARIENHIMSPNLKEILHNHYAIHLKHKERLKKIFLLNDESIQSKKCATFTALLSEGLSHLSLFSTDIANWEIALILVSQKLAHYKIASYGGLAHLAINLNYYKAATLLAFSAQEEEEYIAENLNGIIDEFLTSHVQGYKN</sequence>
<dbReference type="AlphaFoldDB" id="A0A3G8XKB0"/>
<dbReference type="InterPro" id="IPR009078">
    <property type="entry name" value="Ferritin-like_SF"/>
</dbReference>
<evidence type="ECO:0000313" key="2">
    <source>
        <dbReference type="Proteomes" id="UP000270185"/>
    </source>
</evidence>
<dbReference type="Proteomes" id="UP000270185">
    <property type="component" value="Chromosome"/>
</dbReference>
<dbReference type="SUPFAM" id="SSF47240">
    <property type="entry name" value="Ferritin-like"/>
    <property type="match status" value="1"/>
</dbReference>
<dbReference type="PANTHER" id="PTHR30565:SF9">
    <property type="entry name" value="PROTEIN YCIF"/>
    <property type="match status" value="1"/>
</dbReference>
<dbReference type="KEGG" id="ccas:EIB73_06990"/>
<dbReference type="Pfam" id="PF05974">
    <property type="entry name" value="DUF892"/>
    <property type="match status" value="1"/>
</dbReference>
<dbReference type="PANTHER" id="PTHR30565">
    <property type="entry name" value="PROTEIN YCIF"/>
    <property type="match status" value="1"/>
</dbReference>
<accession>A0A3G8XKB0</accession>
<protein>
    <submittedName>
        <fullName evidence="1">DUF892 family protein</fullName>
    </submittedName>
</protein>
<dbReference type="EMBL" id="CP034159">
    <property type="protein sequence ID" value="AZI32933.1"/>
    <property type="molecule type" value="Genomic_DNA"/>
</dbReference>